<dbReference type="OrthoDB" id="1274461at2759"/>
<dbReference type="AlphaFoldDB" id="A0A6A1V1P1"/>
<comment type="caution">
    <text evidence="2">The sequence shown here is derived from an EMBL/GenBank/DDBJ whole genome shotgun (WGS) entry which is preliminary data.</text>
</comment>
<evidence type="ECO:0000313" key="2">
    <source>
        <dbReference type="EMBL" id="KAB1206555.1"/>
    </source>
</evidence>
<dbReference type="SUPFAM" id="SSF81383">
    <property type="entry name" value="F-box domain"/>
    <property type="match status" value="1"/>
</dbReference>
<dbReference type="InterPro" id="IPR053781">
    <property type="entry name" value="F-box_AtFBL13-like"/>
</dbReference>
<dbReference type="CDD" id="cd22160">
    <property type="entry name" value="F-box_AtFBL13-like"/>
    <property type="match status" value="1"/>
</dbReference>
<evidence type="ECO:0000259" key="1">
    <source>
        <dbReference type="PROSITE" id="PS50181"/>
    </source>
</evidence>
<protein>
    <recommendedName>
        <fullName evidence="1">F-box domain-containing protein</fullName>
    </recommendedName>
</protein>
<name>A0A6A1V1P1_9ROSI</name>
<dbReference type="InterPro" id="IPR036047">
    <property type="entry name" value="F-box-like_dom_sf"/>
</dbReference>
<dbReference type="InterPro" id="IPR032675">
    <property type="entry name" value="LRR_dom_sf"/>
</dbReference>
<dbReference type="PANTHER" id="PTHR31639">
    <property type="entry name" value="F-BOX PROTEIN-LIKE"/>
    <property type="match status" value="1"/>
</dbReference>
<evidence type="ECO:0000313" key="3">
    <source>
        <dbReference type="Proteomes" id="UP000516437"/>
    </source>
</evidence>
<dbReference type="PROSITE" id="PS50181">
    <property type="entry name" value="FBOX"/>
    <property type="match status" value="1"/>
</dbReference>
<keyword evidence="3" id="KW-1185">Reference proteome</keyword>
<reference evidence="2 3" key="1">
    <citation type="journal article" date="2019" name="Plant Biotechnol. J.">
        <title>The red bayberry genome and genetic basis of sex determination.</title>
        <authorList>
            <person name="Jia H.M."/>
            <person name="Jia H.J."/>
            <person name="Cai Q.L."/>
            <person name="Wang Y."/>
            <person name="Zhao H.B."/>
            <person name="Yang W.F."/>
            <person name="Wang G.Y."/>
            <person name="Li Y.H."/>
            <person name="Zhan D.L."/>
            <person name="Shen Y.T."/>
            <person name="Niu Q.F."/>
            <person name="Chang L."/>
            <person name="Qiu J."/>
            <person name="Zhao L."/>
            <person name="Xie H.B."/>
            <person name="Fu W.Y."/>
            <person name="Jin J."/>
            <person name="Li X.W."/>
            <person name="Jiao Y."/>
            <person name="Zhou C.C."/>
            <person name="Tu T."/>
            <person name="Chai C.Y."/>
            <person name="Gao J.L."/>
            <person name="Fan L.J."/>
            <person name="van de Weg E."/>
            <person name="Wang J.Y."/>
            <person name="Gao Z.S."/>
        </authorList>
    </citation>
    <scope>NUCLEOTIDE SEQUENCE [LARGE SCALE GENOMIC DNA]</scope>
    <source>
        <tissue evidence="2">Leaves</tissue>
    </source>
</reference>
<dbReference type="Gene3D" id="3.80.10.10">
    <property type="entry name" value="Ribonuclease Inhibitor"/>
    <property type="match status" value="1"/>
</dbReference>
<dbReference type="Proteomes" id="UP000516437">
    <property type="component" value="Chromosome 7"/>
</dbReference>
<accession>A0A6A1V1P1</accession>
<proteinExistence type="predicted"/>
<dbReference type="SUPFAM" id="SSF52047">
    <property type="entry name" value="RNI-like"/>
    <property type="match status" value="1"/>
</dbReference>
<dbReference type="PANTHER" id="PTHR31639:SF312">
    <property type="entry name" value="CYCLIN-LIKE F-BOX"/>
    <property type="match status" value="1"/>
</dbReference>
<gene>
    <name evidence="2" type="ORF">CJ030_MR7G015978</name>
</gene>
<dbReference type="InterPro" id="IPR001810">
    <property type="entry name" value="F-box_dom"/>
</dbReference>
<sequence>MQHNGSPASDVLSNLPNNVLENILTRLPLRDAVKTSVFSRKWRYNWATLPRLVFDDTFSAGYPRTQALRKELLKTIYEVLLLHNGPIVEFTLTIPGLESCPEINHLIRFLSFNNIQDFTLRISMGECHKLSPFLFSCVGLRHLHLTSCLFNPPPTFQGFERLISIKFQKVEFGINGFEISTCKWPLLEQLILEECSNIDNLAIDAPNLKLLYFGGQFKSICFRKTPILASVTFMAPQTSASQLFDGTRTTGIIEVFCCIPLLEYLYAGYYFIMLHNGGTADEVEAVGVFLESQDFSDVSLNKLREIQLLIFDNSKPEMEFVKLLLVKSPLLEKMCIKLKVSDITKGFRVLKEVIRFRRASSTAEIIVLGEGENFDSWK</sequence>
<dbReference type="Pfam" id="PF00646">
    <property type="entry name" value="F-box"/>
    <property type="match status" value="1"/>
</dbReference>
<organism evidence="2 3">
    <name type="scientific">Morella rubra</name>
    <name type="common">Chinese bayberry</name>
    <dbReference type="NCBI Taxonomy" id="262757"/>
    <lineage>
        <taxon>Eukaryota</taxon>
        <taxon>Viridiplantae</taxon>
        <taxon>Streptophyta</taxon>
        <taxon>Embryophyta</taxon>
        <taxon>Tracheophyta</taxon>
        <taxon>Spermatophyta</taxon>
        <taxon>Magnoliopsida</taxon>
        <taxon>eudicotyledons</taxon>
        <taxon>Gunneridae</taxon>
        <taxon>Pentapetalae</taxon>
        <taxon>rosids</taxon>
        <taxon>fabids</taxon>
        <taxon>Fagales</taxon>
        <taxon>Myricaceae</taxon>
        <taxon>Morella</taxon>
    </lineage>
</organism>
<dbReference type="EMBL" id="RXIC02000025">
    <property type="protein sequence ID" value="KAB1206555.1"/>
    <property type="molecule type" value="Genomic_DNA"/>
</dbReference>
<feature type="domain" description="F-box" evidence="1">
    <location>
        <begin position="9"/>
        <end position="43"/>
    </location>
</feature>